<evidence type="ECO:0000313" key="11">
    <source>
        <dbReference type="EMBL" id="RXN04584.1"/>
    </source>
</evidence>
<dbReference type="InterPro" id="IPR036770">
    <property type="entry name" value="Ankyrin_rpt-contain_sf"/>
</dbReference>
<dbReference type="PROSITE" id="PS00018">
    <property type="entry name" value="EF_HAND_1"/>
    <property type="match status" value="1"/>
</dbReference>
<dbReference type="GO" id="GO:0005509">
    <property type="term" value="F:calcium ion binding"/>
    <property type="evidence" value="ECO:0007669"/>
    <property type="project" value="InterPro"/>
</dbReference>
<keyword evidence="3" id="KW-0963">Cytoplasm</keyword>
<keyword evidence="8" id="KW-0040">ANK repeat</keyword>
<feature type="compositionally biased region" description="Basic and acidic residues" evidence="9">
    <location>
        <begin position="120"/>
        <end position="140"/>
    </location>
</feature>
<evidence type="ECO:0000256" key="5">
    <source>
        <dbReference type="ARBA" id="ARBA00022737"/>
    </source>
</evidence>
<name>A0A498LDI8_LABRO</name>
<dbReference type="InterPro" id="IPR018247">
    <property type="entry name" value="EF_Hand_1_Ca_BS"/>
</dbReference>
<dbReference type="SUPFAM" id="SSF48403">
    <property type="entry name" value="Ankyrin repeat"/>
    <property type="match status" value="1"/>
</dbReference>
<keyword evidence="12" id="KW-1185">Reference proteome</keyword>
<dbReference type="GO" id="GO:0110158">
    <property type="term" value="C:calpain complex"/>
    <property type="evidence" value="ECO:0007669"/>
    <property type="project" value="TreeGrafter"/>
</dbReference>
<evidence type="ECO:0000256" key="3">
    <source>
        <dbReference type="ARBA" id="ARBA00022490"/>
    </source>
</evidence>
<dbReference type="PANTHER" id="PTHR46735">
    <property type="entry name" value="CALPAIN, SMALL SUBUNIT 1 A-RELATED"/>
    <property type="match status" value="1"/>
</dbReference>
<dbReference type="SMART" id="SM00248">
    <property type="entry name" value="ANK"/>
    <property type="match status" value="2"/>
</dbReference>
<feature type="region of interest" description="Disordered" evidence="9">
    <location>
        <begin position="90"/>
        <end position="142"/>
    </location>
</feature>
<dbReference type="STRING" id="84645.A0A498LDI8"/>
<dbReference type="Gene3D" id="1.25.40.20">
    <property type="entry name" value="Ankyrin repeat-containing domain"/>
    <property type="match status" value="1"/>
</dbReference>
<dbReference type="PROSITE" id="PS50297">
    <property type="entry name" value="ANK_REP_REGION"/>
    <property type="match status" value="2"/>
</dbReference>
<evidence type="ECO:0000256" key="1">
    <source>
        <dbReference type="ARBA" id="ARBA00004308"/>
    </source>
</evidence>
<dbReference type="Gene3D" id="1.10.238.10">
    <property type="entry name" value="EF-hand"/>
    <property type="match status" value="2"/>
</dbReference>
<evidence type="ECO:0000256" key="2">
    <source>
        <dbReference type="ARBA" id="ARBA00004496"/>
    </source>
</evidence>
<evidence type="ECO:0000256" key="7">
    <source>
        <dbReference type="ARBA" id="ARBA00023136"/>
    </source>
</evidence>
<dbReference type="GO" id="GO:0012505">
    <property type="term" value="C:endomembrane system"/>
    <property type="evidence" value="ECO:0007669"/>
    <property type="project" value="UniProtKB-SubCell"/>
</dbReference>
<evidence type="ECO:0000256" key="8">
    <source>
        <dbReference type="PROSITE-ProRule" id="PRU00023"/>
    </source>
</evidence>
<dbReference type="SUPFAM" id="SSF47473">
    <property type="entry name" value="EF-hand"/>
    <property type="match status" value="2"/>
</dbReference>
<evidence type="ECO:0000256" key="4">
    <source>
        <dbReference type="ARBA" id="ARBA00022723"/>
    </source>
</evidence>
<feature type="repeat" description="ANK" evidence="8">
    <location>
        <begin position="272"/>
        <end position="304"/>
    </location>
</feature>
<keyword evidence="7" id="KW-0472">Membrane</keyword>
<feature type="compositionally biased region" description="Polar residues" evidence="9">
    <location>
        <begin position="100"/>
        <end position="115"/>
    </location>
</feature>
<organism evidence="11 12">
    <name type="scientific">Labeo rohita</name>
    <name type="common">Indian major carp</name>
    <name type="synonym">Cyprinus rohita</name>
    <dbReference type="NCBI Taxonomy" id="84645"/>
    <lineage>
        <taxon>Eukaryota</taxon>
        <taxon>Metazoa</taxon>
        <taxon>Chordata</taxon>
        <taxon>Craniata</taxon>
        <taxon>Vertebrata</taxon>
        <taxon>Euteleostomi</taxon>
        <taxon>Actinopterygii</taxon>
        <taxon>Neopterygii</taxon>
        <taxon>Teleostei</taxon>
        <taxon>Ostariophysi</taxon>
        <taxon>Cypriniformes</taxon>
        <taxon>Cyprinidae</taxon>
        <taxon>Labeoninae</taxon>
        <taxon>Labeonini</taxon>
        <taxon>Labeo</taxon>
    </lineage>
</organism>
<accession>A0A498LDI8</accession>
<dbReference type="InterPro" id="IPR002048">
    <property type="entry name" value="EF_hand_dom"/>
</dbReference>
<evidence type="ECO:0000256" key="9">
    <source>
        <dbReference type="SAM" id="MobiDB-lite"/>
    </source>
</evidence>
<dbReference type="Pfam" id="PF12796">
    <property type="entry name" value="Ank_2"/>
    <property type="match status" value="1"/>
</dbReference>
<dbReference type="InterPro" id="IPR011992">
    <property type="entry name" value="EF-hand-dom_pair"/>
</dbReference>
<evidence type="ECO:0000256" key="6">
    <source>
        <dbReference type="ARBA" id="ARBA00022837"/>
    </source>
</evidence>
<dbReference type="PROSITE" id="PS50222">
    <property type="entry name" value="EF_HAND_2"/>
    <property type="match status" value="2"/>
</dbReference>
<dbReference type="Pfam" id="PF13405">
    <property type="entry name" value="EF-hand_6"/>
    <property type="match status" value="1"/>
</dbReference>
<feature type="compositionally biased region" description="Basic and acidic residues" evidence="9">
    <location>
        <begin position="22"/>
        <end position="34"/>
    </location>
</feature>
<evidence type="ECO:0000259" key="10">
    <source>
        <dbReference type="PROSITE" id="PS50222"/>
    </source>
</evidence>
<comment type="caution">
    <text evidence="11">The sequence shown here is derived from an EMBL/GenBank/DDBJ whole genome shotgun (WGS) entry which is preliminary data.</text>
</comment>
<dbReference type="EMBL" id="QBIY01013432">
    <property type="protein sequence ID" value="RXN04584.1"/>
    <property type="molecule type" value="Genomic_DNA"/>
</dbReference>
<dbReference type="AlphaFoldDB" id="A0A498LDI8"/>
<keyword evidence="5" id="KW-0677">Repeat</keyword>
<dbReference type="Proteomes" id="UP000290572">
    <property type="component" value="Unassembled WGS sequence"/>
</dbReference>
<sequence length="478" mass="53617">MTSANQDGADRHCYDPSNADGGTHDTHTTHERLDTQPAAGTDIGFMDQEGPAFTVKEKESDFLAPSSSHTLGSGQHICEELKHLTQEGLKPDVKVPTPTPAQAFTDESTACQSHGQGLDPNEKLQEPEPEQIRENKRSDQEDLMQDDETLMTQRSYEYDPEEGMPALVVTQPDEISSDQAEDINLSVMYEDVMHSDSSRNASPCDGTELSSSDLLSLKSDTISLISEAAISCKSLFHRVQMDPTEREWLRCAALGNATALYLLLQQDPTLISKKTALHWAAKQGRVEMADMMARSGADVNQRAGYTPLHLAALHGHENIIQLLINNYRFQLNNDVLQVVISRYANQQYVIDFDSFVGCLISLEMLFKMFKTFDKKNTGKIELDILQEVFKKHDTDNSGTMSSHEMRNAVKEAGFQLNNDVLQVVISRYANQQYVIDFDSFVGCLIRLEMLFKMFKTFDKKNTGKIELDILQWLCLALS</sequence>
<keyword evidence="13" id="KW-1267">Proteomics identification</keyword>
<keyword evidence="4" id="KW-0479">Metal-binding</keyword>
<reference evidence="11" key="1">
    <citation type="submission" date="2018-03" db="EMBL/GenBank/DDBJ databases">
        <title>Draft genome sequence of Rohu Carp (Labeo rohita).</title>
        <authorList>
            <person name="Das P."/>
            <person name="Kushwaha B."/>
            <person name="Joshi C.G."/>
            <person name="Kumar D."/>
            <person name="Nagpure N.S."/>
            <person name="Sahoo L."/>
            <person name="Das S.P."/>
            <person name="Bit A."/>
            <person name="Patnaik S."/>
            <person name="Meher P.K."/>
            <person name="Jayasankar P."/>
            <person name="Koringa P.G."/>
            <person name="Patel N.V."/>
            <person name="Hinsu A.T."/>
            <person name="Kumar R."/>
            <person name="Pandey M."/>
            <person name="Agarwal S."/>
            <person name="Srivastava S."/>
            <person name="Singh M."/>
            <person name="Iquebal M.A."/>
            <person name="Jaiswal S."/>
            <person name="Angadi U.B."/>
            <person name="Kumar N."/>
            <person name="Raza M."/>
            <person name="Shah T.M."/>
            <person name="Rai A."/>
            <person name="Jena J.K."/>
        </authorList>
    </citation>
    <scope>NUCLEOTIDE SEQUENCE [LARGE SCALE GENOMIC DNA]</scope>
    <source>
        <strain evidence="11">DASCIFA01</strain>
        <tissue evidence="11">Testis</tissue>
    </source>
</reference>
<feature type="domain" description="EF-hand" evidence="10">
    <location>
        <begin position="380"/>
        <end position="415"/>
    </location>
</feature>
<feature type="domain" description="EF-hand" evidence="10">
    <location>
        <begin position="445"/>
        <end position="478"/>
    </location>
</feature>
<feature type="region of interest" description="Disordered" evidence="9">
    <location>
        <begin position="1"/>
        <end position="47"/>
    </location>
</feature>
<proteinExistence type="evidence at protein level"/>
<comment type="subcellular location">
    <subcellularLocation>
        <location evidence="2">Cytoplasm</location>
    </subcellularLocation>
    <subcellularLocation>
        <location evidence="1">Endomembrane system</location>
    </subcellularLocation>
</comment>
<evidence type="ECO:0000313" key="12">
    <source>
        <dbReference type="Proteomes" id="UP000290572"/>
    </source>
</evidence>
<gene>
    <name evidence="11" type="ORF">ROHU_033938</name>
</gene>
<dbReference type="PROSITE" id="PS50088">
    <property type="entry name" value="ANK_REPEAT"/>
    <property type="match status" value="2"/>
</dbReference>
<dbReference type="SMART" id="SM00054">
    <property type="entry name" value="EFh"/>
    <property type="match status" value="2"/>
</dbReference>
<dbReference type="InterPro" id="IPR002110">
    <property type="entry name" value="Ankyrin_rpt"/>
</dbReference>
<feature type="repeat" description="ANK" evidence="8">
    <location>
        <begin position="303"/>
        <end position="326"/>
    </location>
</feature>
<keyword evidence="6" id="KW-0106">Calcium</keyword>
<evidence type="ECO:0007829" key="13">
    <source>
        <dbReference type="PeptideAtlas" id="A0A498LDI8"/>
    </source>
</evidence>
<protein>
    <submittedName>
        <fullName evidence="11">Calpain-2 catalytic subunit-like protein</fullName>
    </submittedName>
</protein>
<dbReference type="PANTHER" id="PTHR46735:SF3">
    <property type="entry name" value="CALPAIN SMALL SUBUNIT 1-RELATED"/>
    <property type="match status" value="1"/>
</dbReference>